<organism evidence="1 2">
    <name type="scientific">Rhodocista pekingensis</name>
    <dbReference type="NCBI Taxonomy" id="201185"/>
    <lineage>
        <taxon>Bacteria</taxon>
        <taxon>Pseudomonadati</taxon>
        <taxon>Pseudomonadota</taxon>
        <taxon>Alphaproteobacteria</taxon>
        <taxon>Rhodospirillales</taxon>
        <taxon>Azospirillaceae</taxon>
        <taxon>Rhodocista</taxon>
    </lineage>
</organism>
<comment type="caution">
    <text evidence="1">The sequence shown here is derived from an EMBL/GenBank/DDBJ whole genome shotgun (WGS) entry which is preliminary data.</text>
</comment>
<accession>A0ABW2KR47</accession>
<evidence type="ECO:0000313" key="1">
    <source>
        <dbReference type="EMBL" id="MFC7332474.1"/>
    </source>
</evidence>
<protein>
    <submittedName>
        <fullName evidence="1">Uncharacterized protein</fullName>
    </submittedName>
</protein>
<keyword evidence="2" id="KW-1185">Reference proteome</keyword>
<dbReference type="EMBL" id="JBHTCM010000005">
    <property type="protein sequence ID" value="MFC7332474.1"/>
    <property type="molecule type" value="Genomic_DNA"/>
</dbReference>
<evidence type="ECO:0000313" key="2">
    <source>
        <dbReference type="Proteomes" id="UP001596456"/>
    </source>
</evidence>
<sequence length="137" mass="15505">MNRLLLRSLYDGQRHSPLTVGVLGPELHGAIGATTRHVLLSPETMAKQRRNHPDITLDHYLVLPVALRQAAVLQDTARSLVLVHEDSVRHMTHFKVAIKATACGREMYVVSFHCLRPREVQRVFGRHPLIRPVVREG</sequence>
<reference evidence="2" key="1">
    <citation type="journal article" date="2019" name="Int. J. Syst. Evol. Microbiol.">
        <title>The Global Catalogue of Microorganisms (GCM) 10K type strain sequencing project: providing services to taxonomists for standard genome sequencing and annotation.</title>
        <authorList>
            <consortium name="The Broad Institute Genomics Platform"/>
            <consortium name="The Broad Institute Genome Sequencing Center for Infectious Disease"/>
            <person name="Wu L."/>
            <person name="Ma J."/>
        </authorList>
    </citation>
    <scope>NUCLEOTIDE SEQUENCE [LARGE SCALE GENOMIC DNA]</scope>
    <source>
        <strain evidence="2">CGMCC 1.16275</strain>
    </source>
</reference>
<gene>
    <name evidence="1" type="ORF">ACFQPS_04815</name>
</gene>
<dbReference type="RefSeq" id="WP_377356896.1">
    <property type="nucleotide sequence ID" value="NZ_JBHTCM010000005.1"/>
</dbReference>
<proteinExistence type="predicted"/>
<dbReference type="Proteomes" id="UP001596456">
    <property type="component" value="Unassembled WGS sequence"/>
</dbReference>
<name>A0ABW2KR47_9PROT</name>